<dbReference type="InParanoid" id="A0A1Q3AYS9"/>
<evidence type="ECO:0008006" key="4">
    <source>
        <dbReference type="Google" id="ProtNLM"/>
    </source>
</evidence>
<dbReference type="OrthoDB" id="6157020at2759"/>
<comment type="caution">
    <text evidence="2">The sequence shown here is derived from an EMBL/GenBank/DDBJ whole genome shotgun (WGS) entry which is preliminary data.</text>
</comment>
<feature type="compositionally biased region" description="Basic residues" evidence="1">
    <location>
        <begin position="48"/>
        <end position="60"/>
    </location>
</feature>
<evidence type="ECO:0000313" key="3">
    <source>
        <dbReference type="Proteomes" id="UP000187406"/>
    </source>
</evidence>
<name>A0A1Q3AYS9_CEPFO</name>
<dbReference type="Proteomes" id="UP000187406">
    <property type="component" value="Unassembled WGS sequence"/>
</dbReference>
<gene>
    <name evidence="2" type="ORF">CFOL_v3_04322</name>
</gene>
<reference evidence="3" key="1">
    <citation type="submission" date="2016-04" db="EMBL/GenBank/DDBJ databases">
        <title>Cephalotus genome sequencing.</title>
        <authorList>
            <person name="Fukushima K."/>
            <person name="Hasebe M."/>
            <person name="Fang X."/>
        </authorList>
    </citation>
    <scope>NUCLEOTIDE SEQUENCE [LARGE SCALE GENOMIC DNA]</scope>
    <source>
        <strain evidence="3">cv. St1</strain>
    </source>
</reference>
<keyword evidence="3" id="KW-1185">Reference proteome</keyword>
<evidence type="ECO:0000256" key="1">
    <source>
        <dbReference type="SAM" id="MobiDB-lite"/>
    </source>
</evidence>
<protein>
    <recommendedName>
        <fullName evidence="4">CCHC-type domain-containing protein</fullName>
    </recommendedName>
</protein>
<organism evidence="2 3">
    <name type="scientific">Cephalotus follicularis</name>
    <name type="common">Albany pitcher plant</name>
    <dbReference type="NCBI Taxonomy" id="3775"/>
    <lineage>
        <taxon>Eukaryota</taxon>
        <taxon>Viridiplantae</taxon>
        <taxon>Streptophyta</taxon>
        <taxon>Embryophyta</taxon>
        <taxon>Tracheophyta</taxon>
        <taxon>Spermatophyta</taxon>
        <taxon>Magnoliopsida</taxon>
        <taxon>eudicotyledons</taxon>
        <taxon>Gunneridae</taxon>
        <taxon>Pentapetalae</taxon>
        <taxon>rosids</taxon>
        <taxon>fabids</taxon>
        <taxon>Oxalidales</taxon>
        <taxon>Cephalotaceae</taxon>
        <taxon>Cephalotus</taxon>
    </lineage>
</organism>
<dbReference type="AlphaFoldDB" id="A0A1Q3AYS9"/>
<accession>A0A1Q3AYS9</accession>
<proteinExistence type="predicted"/>
<evidence type="ECO:0000313" key="2">
    <source>
        <dbReference type="EMBL" id="GAV60794.1"/>
    </source>
</evidence>
<feature type="region of interest" description="Disordered" evidence="1">
    <location>
        <begin position="34"/>
        <end position="63"/>
    </location>
</feature>
<dbReference type="EMBL" id="BDDD01000168">
    <property type="protein sequence ID" value="GAV60794.1"/>
    <property type="molecule type" value="Genomic_DNA"/>
</dbReference>
<sequence length="178" mass="20058">MNKVEVSLFELLNILRDTKIHFPKSKPAMHLTHTSQNKTKGKNAFAKGKGKGKQARHKAVKPYARPQEDALASRVAPAVADIAYTSTEPPPKGPCFYCGIAGHWKRNYKKFLFYIGKPQGKGETSIFMIQINMSIDKSYLTSWILDTGCSSYIWVNVQDLQGSRTLAKREVDLKVNKR</sequence>